<dbReference type="EMBL" id="FOET01000007">
    <property type="protein sequence ID" value="SEQ39379.1"/>
    <property type="molecule type" value="Genomic_DNA"/>
</dbReference>
<organism evidence="1 2">
    <name type="scientific">Streptomyces radiopugnans</name>
    <dbReference type="NCBI Taxonomy" id="403935"/>
    <lineage>
        <taxon>Bacteria</taxon>
        <taxon>Bacillati</taxon>
        <taxon>Actinomycetota</taxon>
        <taxon>Actinomycetes</taxon>
        <taxon>Kitasatosporales</taxon>
        <taxon>Streptomycetaceae</taxon>
        <taxon>Streptomyces</taxon>
    </lineage>
</organism>
<dbReference type="Gene3D" id="1.25.10.10">
    <property type="entry name" value="Leucine-rich Repeat Variant"/>
    <property type="match status" value="1"/>
</dbReference>
<gene>
    <name evidence="1" type="ORF">SAMN05216481_10799</name>
</gene>
<dbReference type="SUPFAM" id="SSF48371">
    <property type="entry name" value="ARM repeat"/>
    <property type="match status" value="1"/>
</dbReference>
<protein>
    <submittedName>
        <fullName evidence="1">HEAT repeat-containing protein</fullName>
    </submittedName>
</protein>
<dbReference type="STRING" id="403935.SAMN05216481_10799"/>
<name>A0A1H9FNG5_9ACTN</name>
<proteinExistence type="predicted"/>
<sequence length="203" mass="22497">MEVGADVSYLSPRFIIRSDSPEREVEEYARAHDWPKVLDVPEDLESGDVRSIEWEITGGARLKFFQDDVTDCPYFFIEAPYSNLCLSMTRHAVAEIPVCKRDELLNAFDVSEPGSEERCQAILMAALGASHELDVDVYRRIGEALGDPNADVRSAAVYAMSYSPASEYVPALRETAVGDTDGRVREEAQELLDVFAQIGIGDA</sequence>
<dbReference type="Pfam" id="PF13646">
    <property type="entry name" value="HEAT_2"/>
    <property type="match status" value="1"/>
</dbReference>
<dbReference type="InterPro" id="IPR016024">
    <property type="entry name" value="ARM-type_fold"/>
</dbReference>
<accession>A0A1H9FNG5</accession>
<keyword evidence="2" id="KW-1185">Reference proteome</keyword>
<dbReference type="Proteomes" id="UP000199055">
    <property type="component" value="Unassembled WGS sequence"/>
</dbReference>
<evidence type="ECO:0000313" key="2">
    <source>
        <dbReference type="Proteomes" id="UP000199055"/>
    </source>
</evidence>
<dbReference type="AlphaFoldDB" id="A0A1H9FNG5"/>
<reference evidence="1 2" key="1">
    <citation type="submission" date="2016-10" db="EMBL/GenBank/DDBJ databases">
        <authorList>
            <person name="de Groot N.N."/>
        </authorList>
    </citation>
    <scope>NUCLEOTIDE SEQUENCE [LARGE SCALE GENOMIC DNA]</scope>
    <source>
        <strain evidence="1 2">CGMCC 4.3519</strain>
    </source>
</reference>
<evidence type="ECO:0000313" key="1">
    <source>
        <dbReference type="EMBL" id="SEQ39379.1"/>
    </source>
</evidence>
<dbReference type="InterPro" id="IPR011989">
    <property type="entry name" value="ARM-like"/>
</dbReference>